<dbReference type="CDD" id="cd16922">
    <property type="entry name" value="HATPase_EvgS-ArcB-TorS-like"/>
    <property type="match status" value="1"/>
</dbReference>
<evidence type="ECO:0000259" key="20">
    <source>
        <dbReference type="PROSITE" id="PS50112"/>
    </source>
</evidence>
<dbReference type="SUPFAM" id="SSF47384">
    <property type="entry name" value="Homodimeric domain of signal transducing histidine kinase"/>
    <property type="match status" value="1"/>
</dbReference>
<dbReference type="SMART" id="SM00387">
    <property type="entry name" value="HATPase_c"/>
    <property type="match status" value="1"/>
</dbReference>
<dbReference type="GO" id="GO:0000155">
    <property type="term" value="F:phosphorelay sensor kinase activity"/>
    <property type="evidence" value="ECO:0007669"/>
    <property type="project" value="InterPro"/>
</dbReference>
<feature type="region of interest" description="Disordered" evidence="16">
    <location>
        <begin position="1501"/>
        <end position="1533"/>
    </location>
</feature>
<dbReference type="PANTHER" id="PTHR45339:SF1">
    <property type="entry name" value="HYBRID SIGNAL TRANSDUCTION HISTIDINE KINASE J"/>
    <property type="match status" value="1"/>
</dbReference>
<sequence length="1650" mass="190496">MQQNSLAIKISLLVSLLTAITLFAIYQADRDFYRNNIEELALNHALHHIQDSEKQFRSQLQDARALLNSINKNLNFQNYLQHLNTPSSDSQRDIEALLMNLTEANDHVMQLRFLNAQGDELIRIDRNSIGSTPYKKEASELQNKAHRYYFNQALNSHSAQVQFSPLDLNIEHKQLDTPYRSTIRAVLNVFENKQLAGVLVVNLFAQDMLEHLMKMPEINAILMDGDAFPILHHNAAFNWGIYQNPPKNLSESYQYQLQKLEKAPLVKHNNSLLVRLNLPLPQSLVLALEVKPSYLSKMNTLHNRSYFFSAVFALFLLIVGGLIILRLMKKQQYHMAQLDKKMLLAVEGSNIGFWEFDLNTEHFYFDNGIKKVLPFLTENQELALTQLTSLPDGFARGLREIAYTAKNAELEHTLRVEVPFDVNQRNQVWYFQFNIMLNPEEHRICVGICYEITDFRNYERQLQDQENRWRTALLGTGDSLWEWDVHTDTVTFSKQLCKILGYSEDCQLPNMQQWLKMIHPEDLKVSRKQLDKVLSGEKNRYENEIRVKDRNNQYHWILDRGIVCAFDAEGKATRMIGTHSDITVSKSNELIASRLTHEKEQLFNTIDSILITCDQFGTITRFNRTAEHLLMYFSEKVVGKLNLIMLLDPQDILDYAQQFHLNIPERQLPLSFPTLLQILKERPLRAFNTTFRSSDGFKIPVMLSIFVQQSEETGETTLIVNAADMRLQQSLQKVREEYENKYFHLFEQSLDGILLVNAKTLRIVEFNQAVCRMLNYSPETLSKIDLHDIDDKDDFFKIKQPIKLLEKEDSISFEDVLFDRNGLGKDVLIKIRKIVVQGDELLYFILHDISEFKRVQNRLEDQSSRLIQAQSLGKLGSWTYNFYTQKFSWSLEVFTIFEKNPLTFEPSLDKFFNLIHHEERERIKSKFNQAKNSGKLYQTEHRILLSDGRIKHVLERATFTKDENNNIVLAQGTVQDITETKQLQLQLIRAKEEAEKANQAKSYFLANMSHEIRTPLNGIIGINELLKKTDLSETQQQYLRKSERTSIALMNIINDILDYSKIEAGKLILEQTQFEFSHVMESLADLFALEAERKGIQLVFLMDAKIPTYLLGDPLRISQVLNNLVGNALKFTEQGDITIAANLLGKQKNQLELEFSITDTGIGINPESRDRLFKPFSQAESSNTRKFGGTGLGLIISKQLVEQMSGHIWLDPHYSSGSRFQFTVKLQIPSKESLPKLANNAKTAAPLRVLALLNRQDEAENLQRNLKYENIGMDICYNLDDCQQCIQEHSYNRIIIELNNYAFAQVAEQLRLEEFDGFVLFIAEQKKNEQLRKLITPIQDKVLAILNKPMIYCKMIRLLKMDKPLIAEALAVDEEYRFNAQVLLVEDNNINRFVAHDYLSGFGIDVVEAVNGLEAVKMCKTNNFDLILMDLQMPVMDGFEAAQKIRKFDQNTPIIALSAAVLEDDLKQSEYVGINRHLSKPITIGQLHETLSHFLPKQQTSPQVQNQVLQEPPAPEKTISEKDSTPIQNKQPEALDDPFSEELLIDFEDMQERYVKVDKIHFLLQEFLKSYSHFATDTQTLLDSSAEFDREIHTLKGVSSVVCMDRLFAITKAYYQAKTVDEKRQLRPIFENILEKSIAAAQETLAEKTT</sequence>
<dbReference type="PROSITE" id="PS50110">
    <property type="entry name" value="RESPONSE_REGULATORY"/>
    <property type="match status" value="1"/>
</dbReference>
<dbReference type="Gene3D" id="3.30.450.20">
    <property type="entry name" value="PAS domain"/>
    <property type="match status" value="5"/>
</dbReference>
<dbReference type="NCBIfam" id="TIGR00229">
    <property type="entry name" value="sensory_box"/>
    <property type="match status" value="3"/>
</dbReference>
<feature type="transmembrane region" description="Helical" evidence="17">
    <location>
        <begin position="6"/>
        <end position="26"/>
    </location>
</feature>
<keyword evidence="17" id="KW-0472">Membrane</keyword>
<keyword evidence="7 17" id="KW-0812">Transmembrane</keyword>
<dbReference type="Gene3D" id="3.40.50.2300">
    <property type="match status" value="1"/>
</dbReference>
<dbReference type="PROSITE" id="PS50113">
    <property type="entry name" value="PAC"/>
    <property type="match status" value="2"/>
</dbReference>
<dbReference type="SUPFAM" id="SSF55785">
    <property type="entry name" value="PYP-like sensor domain (PAS domain)"/>
    <property type="match status" value="4"/>
</dbReference>
<evidence type="ECO:0000313" key="22">
    <source>
        <dbReference type="EMBL" id="BBP46798.1"/>
    </source>
</evidence>
<dbReference type="FunFam" id="1.10.287.130:FF:000002">
    <property type="entry name" value="Two-component osmosensing histidine kinase"/>
    <property type="match status" value="1"/>
</dbReference>
<dbReference type="InterPro" id="IPR001789">
    <property type="entry name" value="Sig_transdc_resp-reg_receiver"/>
</dbReference>
<evidence type="ECO:0000256" key="1">
    <source>
        <dbReference type="ARBA" id="ARBA00000085"/>
    </source>
</evidence>
<dbReference type="InterPro" id="IPR003661">
    <property type="entry name" value="HisK_dim/P_dom"/>
</dbReference>
<dbReference type="SMART" id="SM00388">
    <property type="entry name" value="HisKA"/>
    <property type="match status" value="1"/>
</dbReference>
<evidence type="ECO:0000256" key="2">
    <source>
        <dbReference type="ARBA" id="ARBA00004651"/>
    </source>
</evidence>
<evidence type="ECO:0000256" key="4">
    <source>
        <dbReference type="ARBA" id="ARBA00022475"/>
    </source>
</evidence>
<reference evidence="23" key="1">
    <citation type="submission" date="2019-11" db="EMBL/GenBank/DDBJ databases">
        <title>Isolation and characterization of two novel species in the genus Thiomicrorhabdus.</title>
        <authorList>
            <person name="Mochizuki J."/>
            <person name="Kojima H."/>
            <person name="Fukui M."/>
        </authorList>
    </citation>
    <scope>NUCLEOTIDE SEQUENCE [LARGE SCALE GENOMIC DNA]</scope>
    <source>
        <strain evidence="23">aks77</strain>
    </source>
</reference>
<keyword evidence="5 15" id="KW-0597">Phosphoprotein</keyword>
<evidence type="ECO:0000256" key="13">
    <source>
        <dbReference type="ARBA" id="ARBA00064003"/>
    </source>
</evidence>
<evidence type="ECO:0000256" key="8">
    <source>
        <dbReference type="ARBA" id="ARBA00022741"/>
    </source>
</evidence>
<evidence type="ECO:0000256" key="11">
    <source>
        <dbReference type="ARBA" id="ARBA00022989"/>
    </source>
</evidence>
<dbReference type="PRINTS" id="PR00344">
    <property type="entry name" value="BCTRLSENSOR"/>
</dbReference>
<evidence type="ECO:0000256" key="3">
    <source>
        <dbReference type="ARBA" id="ARBA00012438"/>
    </source>
</evidence>
<protein>
    <recommendedName>
        <fullName evidence="14">Sensory/regulatory protein RpfC</fullName>
        <ecNumber evidence="3">2.7.13.3</ecNumber>
    </recommendedName>
</protein>
<dbReference type="PROSITE" id="PS50112">
    <property type="entry name" value="PAS"/>
    <property type="match status" value="3"/>
</dbReference>
<dbReference type="GO" id="GO:0005524">
    <property type="term" value="F:ATP binding"/>
    <property type="evidence" value="ECO:0007669"/>
    <property type="project" value="UniProtKB-KW"/>
</dbReference>
<feature type="modified residue" description="4-aspartylphosphate" evidence="15">
    <location>
        <position position="1430"/>
    </location>
</feature>
<dbReference type="InterPro" id="IPR003594">
    <property type="entry name" value="HATPase_dom"/>
</dbReference>
<evidence type="ECO:0000256" key="17">
    <source>
        <dbReference type="SAM" id="Phobius"/>
    </source>
</evidence>
<name>A0A6F8PXS8_9GAMM</name>
<dbReference type="InterPro" id="IPR000700">
    <property type="entry name" value="PAS-assoc_C"/>
</dbReference>
<evidence type="ECO:0000256" key="7">
    <source>
        <dbReference type="ARBA" id="ARBA00022692"/>
    </source>
</evidence>
<evidence type="ECO:0000256" key="10">
    <source>
        <dbReference type="ARBA" id="ARBA00022840"/>
    </source>
</evidence>
<evidence type="ECO:0000259" key="21">
    <source>
        <dbReference type="PROSITE" id="PS50113"/>
    </source>
</evidence>
<evidence type="ECO:0000256" key="15">
    <source>
        <dbReference type="PROSITE-ProRule" id="PRU00169"/>
    </source>
</evidence>
<keyword evidence="8" id="KW-0547">Nucleotide-binding</keyword>
<dbReference type="InterPro" id="IPR029151">
    <property type="entry name" value="Sensor-like_sf"/>
</dbReference>
<dbReference type="SMART" id="SM00448">
    <property type="entry name" value="REC"/>
    <property type="match status" value="1"/>
</dbReference>
<evidence type="ECO:0000256" key="5">
    <source>
        <dbReference type="ARBA" id="ARBA00022553"/>
    </source>
</evidence>
<dbReference type="FunFam" id="3.30.565.10:FF:000010">
    <property type="entry name" value="Sensor histidine kinase RcsC"/>
    <property type="match status" value="1"/>
</dbReference>
<dbReference type="KEGG" id="tse:THMIRHAS_21710"/>
<dbReference type="RefSeq" id="WP_173273789.1">
    <property type="nucleotide sequence ID" value="NZ_AP021889.1"/>
</dbReference>
<evidence type="ECO:0000256" key="16">
    <source>
        <dbReference type="SAM" id="MobiDB-lite"/>
    </source>
</evidence>
<gene>
    <name evidence="22" type="ORF">THMIRHAS_21710</name>
</gene>
<keyword evidence="23" id="KW-1185">Reference proteome</keyword>
<feature type="domain" description="PAS" evidence="20">
    <location>
        <begin position="465"/>
        <end position="537"/>
    </location>
</feature>
<dbReference type="GO" id="GO:0005886">
    <property type="term" value="C:plasma membrane"/>
    <property type="evidence" value="ECO:0007669"/>
    <property type="project" value="UniProtKB-SubCell"/>
</dbReference>
<keyword evidence="11 17" id="KW-1133">Transmembrane helix</keyword>
<dbReference type="Gene3D" id="2.10.70.100">
    <property type="match status" value="1"/>
</dbReference>
<dbReference type="SUPFAM" id="SSF103190">
    <property type="entry name" value="Sensory domain-like"/>
    <property type="match status" value="1"/>
</dbReference>
<dbReference type="InterPro" id="IPR005467">
    <property type="entry name" value="His_kinase_dom"/>
</dbReference>
<comment type="subunit">
    <text evidence="13">At low DSF concentrations, interacts with RpfF.</text>
</comment>
<dbReference type="Pfam" id="PF13426">
    <property type="entry name" value="PAS_9"/>
    <property type="match status" value="2"/>
</dbReference>
<dbReference type="Pfam" id="PF00072">
    <property type="entry name" value="Response_reg"/>
    <property type="match status" value="1"/>
</dbReference>
<dbReference type="SMART" id="SM00086">
    <property type="entry name" value="PAC"/>
    <property type="match status" value="3"/>
</dbReference>
<keyword evidence="9" id="KW-0418">Kinase</keyword>
<feature type="domain" description="PAC" evidence="21">
    <location>
        <begin position="541"/>
        <end position="594"/>
    </location>
</feature>
<feature type="domain" description="PAS" evidence="20">
    <location>
        <begin position="600"/>
        <end position="666"/>
    </location>
</feature>
<dbReference type="InterPro" id="IPR001610">
    <property type="entry name" value="PAC"/>
</dbReference>
<dbReference type="EC" id="2.7.13.3" evidence="3"/>
<dbReference type="Pfam" id="PF00512">
    <property type="entry name" value="HisKA"/>
    <property type="match status" value="1"/>
</dbReference>
<proteinExistence type="predicted"/>
<dbReference type="CDD" id="cd00082">
    <property type="entry name" value="HisKA"/>
    <property type="match status" value="1"/>
</dbReference>
<dbReference type="EMBL" id="AP021889">
    <property type="protein sequence ID" value="BBP46798.1"/>
    <property type="molecule type" value="Genomic_DNA"/>
</dbReference>
<dbReference type="InterPro" id="IPR000014">
    <property type="entry name" value="PAS"/>
</dbReference>
<evidence type="ECO:0000256" key="6">
    <source>
        <dbReference type="ARBA" id="ARBA00022679"/>
    </source>
</evidence>
<dbReference type="PANTHER" id="PTHR45339">
    <property type="entry name" value="HYBRID SIGNAL TRANSDUCTION HISTIDINE KINASE J"/>
    <property type="match status" value="1"/>
</dbReference>
<dbReference type="SUPFAM" id="SSF55874">
    <property type="entry name" value="ATPase domain of HSP90 chaperone/DNA topoisomerase II/histidine kinase"/>
    <property type="match status" value="1"/>
</dbReference>
<dbReference type="CDD" id="cd17546">
    <property type="entry name" value="REC_hyHK_CKI1_RcsC-like"/>
    <property type="match status" value="1"/>
</dbReference>
<comment type="subcellular location">
    <subcellularLocation>
        <location evidence="2">Cell membrane</location>
        <topology evidence="2">Multi-pass membrane protein</topology>
    </subcellularLocation>
</comment>
<dbReference type="Gene3D" id="3.30.565.10">
    <property type="entry name" value="Histidine kinase-like ATPase, C-terminal domain"/>
    <property type="match status" value="1"/>
</dbReference>
<evidence type="ECO:0000256" key="12">
    <source>
        <dbReference type="ARBA" id="ARBA00023012"/>
    </source>
</evidence>
<evidence type="ECO:0000259" key="18">
    <source>
        <dbReference type="PROSITE" id="PS50109"/>
    </source>
</evidence>
<dbReference type="CDD" id="cd00130">
    <property type="entry name" value="PAS"/>
    <property type="match status" value="3"/>
</dbReference>
<keyword evidence="12" id="KW-0902">Two-component regulatory system</keyword>
<evidence type="ECO:0000256" key="14">
    <source>
        <dbReference type="ARBA" id="ARBA00068150"/>
    </source>
</evidence>
<dbReference type="SUPFAM" id="SSF52172">
    <property type="entry name" value="CheY-like"/>
    <property type="match status" value="1"/>
</dbReference>
<keyword evidence="6" id="KW-0808">Transferase</keyword>
<keyword evidence="4" id="KW-1003">Cell membrane</keyword>
<dbReference type="InterPro" id="IPR036097">
    <property type="entry name" value="HisK_dim/P_sf"/>
</dbReference>
<organism evidence="22 23">
    <name type="scientific">Thiosulfatimonas sediminis</name>
    <dbReference type="NCBI Taxonomy" id="2675054"/>
    <lineage>
        <taxon>Bacteria</taxon>
        <taxon>Pseudomonadati</taxon>
        <taxon>Pseudomonadota</taxon>
        <taxon>Gammaproteobacteria</taxon>
        <taxon>Thiotrichales</taxon>
        <taxon>Piscirickettsiaceae</taxon>
        <taxon>Thiosulfatimonas</taxon>
    </lineage>
</organism>
<dbReference type="Gene3D" id="1.10.287.130">
    <property type="match status" value="1"/>
</dbReference>
<dbReference type="InterPro" id="IPR011006">
    <property type="entry name" value="CheY-like_superfamily"/>
</dbReference>
<dbReference type="Pfam" id="PF21623">
    <property type="entry name" value="HK_sensor_dom_bact"/>
    <property type="match status" value="1"/>
</dbReference>
<dbReference type="InterPro" id="IPR035965">
    <property type="entry name" value="PAS-like_dom_sf"/>
</dbReference>
<dbReference type="InterPro" id="IPR036890">
    <property type="entry name" value="HATPase_C_sf"/>
</dbReference>
<feature type="domain" description="PAS" evidence="20">
    <location>
        <begin position="738"/>
        <end position="781"/>
    </location>
</feature>
<accession>A0A6F8PXS8</accession>
<feature type="transmembrane region" description="Helical" evidence="17">
    <location>
        <begin position="306"/>
        <end position="328"/>
    </location>
</feature>
<keyword evidence="10" id="KW-0067">ATP-binding</keyword>
<dbReference type="InterPro" id="IPR048760">
    <property type="entry name" value="VP0354-like_sensor_dom"/>
</dbReference>
<dbReference type="InterPro" id="IPR013655">
    <property type="entry name" value="PAS_fold_3"/>
</dbReference>
<dbReference type="PROSITE" id="PS50109">
    <property type="entry name" value="HIS_KIN"/>
    <property type="match status" value="1"/>
</dbReference>
<dbReference type="InterPro" id="IPR004358">
    <property type="entry name" value="Sig_transdc_His_kin-like_C"/>
</dbReference>
<dbReference type="Pfam" id="PF02518">
    <property type="entry name" value="HATPase_c"/>
    <property type="match status" value="1"/>
</dbReference>
<feature type="domain" description="PAC" evidence="21">
    <location>
        <begin position="937"/>
        <end position="989"/>
    </location>
</feature>
<evidence type="ECO:0000256" key="9">
    <source>
        <dbReference type="ARBA" id="ARBA00022777"/>
    </source>
</evidence>
<evidence type="ECO:0000313" key="23">
    <source>
        <dbReference type="Proteomes" id="UP000501726"/>
    </source>
</evidence>
<evidence type="ECO:0000259" key="19">
    <source>
        <dbReference type="PROSITE" id="PS50110"/>
    </source>
</evidence>
<dbReference type="SMART" id="SM00091">
    <property type="entry name" value="PAS"/>
    <property type="match status" value="3"/>
</dbReference>
<feature type="domain" description="Histidine kinase" evidence="18">
    <location>
        <begin position="1007"/>
        <end position="1228"/>
    </location>
</feature>
<dbReference type="Proteomes" id="UP000501726">
    <property type="component" value="Chromosome"/>
</dbReference>
<dbReference type="Pfam" id="PF08447">
    <property type="entry name" value="PAS_3"/>
    <property type="match status" value="2"/>
</dbReference>
<comment type="catalytic activity">
    <reaction evidence="1">
        <text>ATP + protein L-histidine = ADP + protein N-phospho-L-histidine.</text>
        <dbReference type="EC" id="2.7.13.3"/>
    </reaction>
</comment>
<feature type="domain" description="Response regulatory" evidence="19">
    <location>
        <begin position="1381"/>
        <end position="1495"/>
    </location>
</feature>